<sequence length="19" mass="2296">MTKQHFNIITAISTRKHLR</sequence>
<reference evidence="1" key="2">
    <citation type="journal article" date="2015" name="Fish Shellfish Immunol.">
        <title>Early steps in the European eel (Anguilla anguilla)-Vibrio vulnificus interaction in the gills: Role of the RtxA13 toxin.</title>
        <authorList>
            <person name="Callol A."/>
            <person name="Pajuelo D."/>
            <person name="Ebbesson L."/>
            <person name="Teles M."/>
            <person name="MacKenzie S."/>
            <person name="Amaro C."/>
        </authorList>
    </citation>
    <scope>NUCLEOTIDE SEQUENCE</scope>
</reference>
<dbReference type="AlphaFoldDB" id="A0A0E9R2F4"/>
<dbReference type="EMBL" id="GBXM01085902">
    <property type="protein sequence ID" value="JAH22675.1"/>
    <property type="molecule type" value="Transcribed_RNA"/>
</dbReference>
<evidence type="ECO:0000313" key="1">
    <source>
        <dbReference type="EMBL" id="JAH22675.1"/>
    </source>
</evidence>
<reference evidence="1" key="1">
    <citation type="submission" date="2014-11" db="EMBL/GenBank/DDBJ databases">
        <authorList>
            <person name="Amaro Gonzalez C."/>
        </authorList>
    </citation>
    <scope>NUCLEOTIDE SEQUENCE</scope>
</reference>
<protein>
    <submittedName>
        <fullName evidence="1">Uncharacterized protein</fullName>
    </submittedName>
</protein>
<proteinExistence type="predicted"/>
<name>A0A0E9R2F4_ANGAN</name>
<accession>A0A0E9R2F4</accession>
<organism evidence="1">
    <name type="scientific">Anguilla anguilla</name>
    <name type="common">European freshwater eel</name>
    <name type="synonym">Muraena anguilla</name>
    <dbReference type="NCBI Taxonomy" id="7936"/>
    <lineage>
        <taxon>Eukaryota</taxon>
        <taxon>Metazoa</taxon>
        <taxon>Chordata</taxon>
        <taxon>Craniata</taxon>
        <taxon>Vertebrata</taxon>
        <taxon>Euteleostomi</taxon>
        <taxon>Actinopterygii</taxon>
        <taxon>Neopterygii</taxon>
        <taxon>Teleostei</taxon>
        <taxon>Anguilliformes</taxon>
        <taxon>Anguillidae</taxon>
        <taxon>Anguilla</taxon>
    </lineage>
</organism>